<dbReference type="InterPro" id="IPR045621">
    <property type="entry name" value="BPD_transp_1_N"/>
</dbReference>
<dbReference type="Gene3D" id="1.10.3720.10">
    <property type="entry name" value="MetI-like"/>
    <property type="match status" value="1"/>
</dbReference>
<dbReference type="GO" id="GO:0055085">
    <property type="term" value="P:transmembrane transport"/>
    <property type="evidence" value="ECO:0007669"/>
    <property type="project" value="InterPro"/>
</dbReference>
<dbReference type="AlphaFoldDB" id="A0A109RDE3"/>
<evidence type="ECO:0000313" key="12">
    <source>
        <dbReference type="Proteomes" id="UP000234239"/>
    </source>
</evidence>
<feature type="transmembrane region" description="Helical" evidence="7">
    <location>
        <begin position="176"/>
        <end position="194"/>
    </location>
</feature>
<dbReference type="Proteomes" id="UP000069912">
    <property type="component" value="Chromosome"/>
</dbReference>
<keyword evidence="3" id="KW-1003">Cell membrane</keyword>
<dbReference type="KEGG" id="asan:AWM72_05105"/>
<feature type="transmembrane region" description="Helical" evidence="7">
    <location>
        <begin position="237"/>
        <end position="263"/>
    </location>
</feature>
<dbReference type="SUPFAM" id="SSF161098">
    <property type="entry name" value="MetI-like"/>
    <property type="match status" value="1"/>
</dbReference>
<feature type="domain" description="ABC transmembrane type-1" evidence="8">
    <location>
        <begin position="95"/>
        <end position="302"/>
    </location>
</feature>
<dbReference type="PANTHER" id="PTHR43163:SF6">
    <property type="entry name" value="DIPEPTIDE TRANSPORT SYSTEM PERMEASE PROTEIN DPPB-RELATED"/>
    <property type="match status" value="1"/>
</dbReference>
<evidence type="ECO:0000256" key="1">
    <source>
        <dbReference type="ARBA" id="ARBA00004651"/>
    </source>
</evidence>
<evidence type="ECO:0000256" key="3">
    <source>
        <dbReference type="ARBA" id="ARBA00022475"/>
    </source>
</evidence>
<feature type="transmembrane region" description="Helical" evidence="7">
    <location>
        <begin position="283"/>
        <end position="306"/>
    </location>
</feature>
<feature type="transmembrane region" description="Helical" evidence="7">
    <location>
        <begin position="12"/>
        <end position="30"/>
    </location>
</feature>
<evidence type="ECO:0000256" key="2">
    <source>
        <dbReference type="ARBA" id="ARBA00022448"/>
    </source>
</evidence>
<protein>
    <submittedName>
        <fullName evidence="10">ABC transporter permease</fullName>
    </submittedName>
    <submittedName>
        <fullName evidence="9">Peptide permease</fullName>
    </submittedName>
</protein>
<evidence type="ECO:0000256" key="5">
    <source>
        <dbReference type="ARBA" id="ARBA00022989"/>
    </source>
</evidence>
<feature type="transmembrane region" description="Helical" evidence="7">
    <location>
        <begin position="134"/>
        <end position="156"/>
    </location>
</feature>
<dbReference type="Proteomes" id="UP000234239">
    <property type="component" value="Unassembled WGS sequence"/>
</dbReference>
<organism evidence="9 11">
    <name type="scientific">Aerococcus sanguinicola</name>
    <dbReference type="NCBI Taxonomy" id="119206"/>
    <lineage>
        <taxon>Bacteria</taxon>
        <taxon>Bacillati</taxon>
        <taxon>Bacillota</taxon>
        <taxon>Bacilli</taxon>
        <taxon>Lactobacillales</taxon>
        <taxon>Aerococcaceae</taxon>
        <taxon>Aerococcus</taxon>
    </lineage>
</organism>
<feature type="transmembrane region" description="Helical" evidence="7">
    <location>
        <begin position="99"/>
        <end position="122"/>
    </location>
</feature>
<proteinExistence type="inferred from homology"/>
<dbReference type="InterPro" id="IPR035906">
    <property type="entry name" value="MetI-like_sf"/>
</dbReference>
<accession>A0A109RDE3</accession>
<comment type="similarity">
    <text evidence="7">Belongs to the binding-protein-dependent transport system permease family.</text>
</comment>
<name>A0A109RDE3_9LACT</name>
<keyword evidence="4 7" id="KW-0812">Transmembrane</keyword>
<evidence type="ECO:0000313" key="10">
    <source>
        <dbReference type="EMBL" id="PKZ22349.1"/>
    </source>
</evidence>
<evidence type="ECO:0000256" key="4">
    <source>
        <dbReference type="ARBA" id="ARBA00022692"/>
    </source>
</evidence>
<evidence type="ECO:0000256" key="7">
    <source>
        <dbReference type="RuleBase" id="RU363032"/>
    </source>
</evidence>
<dbReference type="PROSITE" id="PS50928">
    <property type="entry name" value="ABC_TM1"/>
    <property type="match status" value="1"/>
</dbReference>
<evidence type="ECO:0000259" key="8">
    <source>
        <dbReference type="PROSITE" id="PS50928"/>
    </source>
</evidence>
<keyword evidence="11" id="KW-1185">Reference proteome</keyword>
<keyword evidence="6 7" id="KW-0472">Membrane</keyword>
<dbReference type="PANTHER" id="PTHR43163">
    <property type="entry name" value="DIPEPTIDE TRANSPORT SYSTEM PERMEASE PROTEIN DPPB-RELATED"/>
    <property type="match status" value="1"/>
</dbReference>
<reference evidence="11" key="2">
    <citation type="submission" date="2016-01" db="EMBL/GenBank/DDBJ databases">
        <title>Six Aerococcus type strain genome sequencing and assembly using PacBio and Illumina Hiseq.</title>
        <authorList>
            <person name="Carkaci D."/>
            <person name="Dargis R."/>
            <person name="Nielsen X.C."/>
            <person name="Skovgaard O."/>
            <person name="Fuursted K."/>
            <person name="Christensen J.J."/>
        </authorList>
    </citation>
    <scope>NUCLEOTIDE SEQUENCE [LARGE SCALE GENOMIC DNA]</scope>
    <source>
        <strain evidence="11">CCUG43001</strain>
    </source>
</reference>
<keyword evidence="2 7" id="KW-0813">Transport</keyword>
<reference evidence="9 11" key="1">
    <citation type="journal article" date="2016" name="Genome Announc.">
        <title>Complete Genome Sequences of Aerococcus christensenii CCUG 28831T, Aerococcus sanguinicola CCUG 43001T, Aerococcus urinae CCUG 36881T, Aerococcus urinaeequi CCUG 28094T, Aerococcus urinaehominis CCUG 42038 BT, and Aerococcus viridans CCUG 4311T.</title>
        <authorList>
            <person name="Carkaci D."/>
            <person name="Dargis R."/>
            <person name="Nielsen X.C."/>
            <person name="Skovgaard O."/>
            <person name="Fuursted K."/>
            <person name="Christensen J.J."/>
        </authorList>
    </citation>
    <scope>NUCLEOTIDE SEQUENCE [LARGE SCALE GENOMIC DNA]</scope>
    <source>
        <strain evidence="9 11">CCUG43001</strain>
    </source>
</reference>
<dbReference type="OrthoDB" id="9773683at2"/>
<evidence type="ECO:0000256" key="6">
    <source>
        <dbReference type="ARBA" id="ARBA00023136"/>
    </source>
</evidence>
<keyword evidence="5 7" id="KW-1133">Transmembrane helix</keyword>
<dbReference type="Pfam" id="PF19300">
    <property type="entry name" value="BPD_transp_1_N"/>
    <property type="match status" value="1"/>
</dbReference>
<dbReference type="GO" id="GO:0005886">
    <property type="term" value="C:plasma membrane"/>
    <property type="evidence" value="ECO:0007669"/>
    <property type="project" value="UniProtKB-SubCell"/>
</dbReference>
<dbReference type="GeneID" id="92903441"/>
<dbReference type="InterPro" id="IPR000515">
    <property type="entry name" value="MetI-like"/>
</dbReference>
<dbReference type="RefSeq" id="WP_067974232.1">
    <property type="nucleotide sequence ID" value="NZ_CAJHKN010000002.1"/>
</dbReference>
<dbReference type="CDD" id="cd06261">
    <property type="entry name" value="TM_PBP2"/>
    <property type="match status" value="1"/>
</dbReference>
<sequence length="319" mass="35062">MIKYALKRILQAIPLLLLISLIVFALIYLAPFDAIDAITTPNMTEAQVEIIREQNGLNDPFIIQYLTWLKNVLQGDFGYSLINQQEIASQLTERIPNTLILMLPAYAIGSLIAFFSGLFAGANKDQAGDRAVDLLASLGLAVPTFWLGLLVIYFFSLKWPLFPTTGMYSLGSEGDLLNLLHHAILPGGVLIVAVTPNLTRYVRSAALSQVDANYITVQRSLGASKREIFFHHVSRNVLLPLVTLLGQSLPSLVTGAVVTESIFQWPGVGSYFVEGAKQLDYPVVMAVLLLTASLTILGNLLADLLYYKVDPRIRLEVNS</sequence>
<reference evidence="10 12" key="3">
    <citation type="submission" date="2017-12" db="EMBL/GenBank/DDBJ databases">
        <title>Phylogenetic diversity of female urinary microbiome.</title>
        <authorList>
            <person name="Thomas-White K."/>
            <person name="Wolfe A.J."/>
        </authorList>
    </citation>
    <scope>NUCLEOTIDE SEQUENCE [LARGE SCALE GENOMIC DNA]</scope>
    <source>
        <strain evidence="10 12">UMB0139</strain>
    </source>
</reference>
<dbReference type="EMBL" id="PKGY01000002">
    <property type="protein sequence ID" value="PKZ22349.1"/>
    <property type="molecule type" value="Genomic_DNA"/>
</dbReference>
<comment type="subcellular location">
    <subcellularLocation>
        <location evidence="1 7">Cell membrane</location>
        <topology evidence="1 7">Multi-pass membrane protein</topology>
    </subcellularLocation>
</comment>
<dbReference type="EMBL" id="CP014160">
    <property type="protein sequence ID" value="AMB94176.1"/>
    <property type="molecule type" value="Genomic_DNA"/>
</dbReference>
<evidence type="ECO:0000313" key="9">
    <source>
        <dbReference type="EMBL" id="AMB94176.1"/>
    </source>
</evidence>
<dbReference type="Pfam" id="PF00528">
    <property type="entry name" value="BPD_transp_1"/>
    <property type="match status" value="1"/>
</dbReference>
<gene>
    <name evidence="9" type="ORF">AWM72_05105</name>
    <name evidence="10" type="ORF">CYJ28_04335</name>
</gene>
<evidence type="ECO:0000313" key="11">
    <source>
        <dbReference type="Proteomes" id="UP000069912"/>
    </source>
</evidence>